<proteinExistence type="predicted"/>
<dbReference type="Proteomes" id="UP000464318">
    <property type="component" value="Chromosome"/>
</dbReference>
<dbReference type="AlphaFoldDB" id="A0A6P1QQJ0"/>
<keyword evidence="4" id="KW-1185">Reference proteome</keyword>
<evidence type="ECO:0000259" key="2">
    <source>
        <dbReference type="Pfam" id="PF18962"/>
    </source>
</evidence>
<reference evidence="3 4" key="1">
    <citation type="submission" date="2018-04" db="EMBL/GenBank/DDBJ databases">
        <title>Characteristic and Complete Genome Sequencing of A Novel Member of Infective Endocarditis Causative Bacteria: Bergeyella cardium QL-PH.</title>
        <authorList>
            <person name="Pan H."/>
            <person name="Sun E."/>
            <person name="Zhang Y."/>
        </authorList>
    </citation>
    <scope>NUCLEOTIDE SEQUENCE [LARGE SCALE GENOMIC DNA]</scope>
    <source>
        <strain evidence="3 4">HPQL</strain>
    </source>
</reference>
<gene>
    <name evidence="3" type="ORF">DBX24_00290</name>
</gene>
<protein>
    <submittedName>
        <fullName evidence="3">BspA family leucine-rich repeat surface protein</fullName>
    </submittedName>
</protein>
<dbReference type="InterPro" id="IPR005046">
    <property type="entry name" value="DUF285"/>
</dbReference>
<dbReference type="Pfam" id="PF18962">
    <property type="entry name" value="Por_Secre_tail"/>
    <property type="match status" value="1"/>
</dbReference>
<keyword evidence="1" id="KW-0732">Signal</keyword>
<organism evidence="3 4">
    <name type="scientific">Bergeyella cardium</name>
    <dbReference type="NCBI Taxonomy" id="1585976"/>
    <lineage>
        <taxon>Bacteria</taxon>
        <taxon>Pseudomonadati</taxon>
        <taxon>Bacteroidota</taxon>
        <taxon>Flavobacteriia</taxon>
        <taxon>Flavobacteriales</taxon>
        <taxon>Weeksellaceae</taxon>
        <taxon>Bergeyella</taxon>
    </lineage>
</organism>
<name>A0A6P1QQJ0_9FLAO</name>
<dbReference type="InterPro" id="IPR011889">
    <property type="entry name" value="Liste_lipo_26"/>
</dbReference>
<evidence type="ECO:0000313" key="4">
    <source>
        <dbReference type="Proteomes" id="UP000464318"/>
    </source>
</evidence>
<dbReference type="KEGG" id="bcad:DBX24_00290"/>
<dbReference type="InterPro" id="IPR026444">
    <property type="entry name" value="Secre_tail"/>
</dbReference>
<dbReference type="NCBIfam" id="TIGR04183">
    <property type="entry name" value="Por_Secre_tail"/>
    <property type="match status" value="1"/>
</dbReference>
<feature type="domain" description="Secretion system C-terminal sorting" evidence="2">
    <location>
        <begin position="437"/>
        <end position="499"/>
    </location>
</feature>
<accession>A0A6P1QQJ0</accession>
<dbReference type="NCBIfam" id="TIGR02167">
    <property type="entry name" value="Liste_lipo_26"/>
    <property type="match status" value="2"/>
</dbReference>
<dbReference type="RefSeq" id="WP_160223603.1">
    <property type="nucleotide sequence ID" value="NZ_CP029149.1"/>
</dbReference>
<sequence length="501" mass="54827">MNGLLKGATAFNQNLGSWIIKGGALLNDIFSDSGMDCVNYSNTLKGWAGNPKMGKFVRLSSNIKYDKSAATSRKSLIDTNGWYISDDIEVSNCAPVALPFSGVWQATADGKITLPTDGADFTYEYKKIGDDTKTGSGSGSKGKTIIDTGDSGEYLITITPSDGFAFFYGDKDITQEIRAQFKELRQWGGGKWLSNLASSFSGCSNLKITATDIPNFSAVTNMNHMFKDCSSIETIPNIYLWDVGSVTSLAGMFKDAKEFNTALSNWNVGEVSSMNSMFEGATKFNQDISSWVVSEVTDMESMFSGAAAFNQDISGWNVSKVSDMQYMFSNATAFNQNLGAWLIKEDDASLTDIFTNSGMDCKNYSNTLKGWAENPNIGQYVSLSSNRKYGVGAEVYRDKLMNDKKWSISGDTFDPSCNPGLSTEDITRAKTKIFVLNPVKDHLHIQGLSGITSIEVYNLSGQLVKILFHTDRDLTDLTKGTYILKINTPNVSITEKIIVGF</sequence>
<evidence type="ECO:0000313" key="3">
    <source>
        <dbReference type="EMBL" id="QHN64436.1"/>
    </source>
</evidence>
<dbReference type="OrthoDB" id="9813840at2"/>
<dbReference type="EMBL" id="CP029149">
    <property type="protein sequence ID" value="QHN64436.1"/>
    <property type="molecule type" value="Genomic_DNA"/>
</dbReference>
<dbReference type="Pfam" id="PF03382">
    <property type="entry name" value="DUF285"/>
    <property type="match status" value="2"/>
</dbReference>
<evidence type="ECO:0000256" key="1">
    <source>
        <dbReference type="ARBA" id="ARBA00022729"/>
    </source>
</evidence>